<accession>A0AA38T4M2</accession>
<sequence>MSDYRAANLRAEFCRLSQLPIPEWTWEHVTMDFVTKLPRTPKGYDTIWVIVDRLSKSAHFLPMKETYSMERLTRLYIAEIVRLHGTPVSIVLDRDARFTSTFWQSFQREMGTRVNLSTAYHPQTDGQSERTIQTLEDMLRACVLDFRVGEKQLAGPEVVQITSDKINQVRDRLKTARDRQKIPADKRRKDIEFQVGDQVMLKVSPWKGVIRFGKKGKLSPRYIGPFRITERIGAVAYKLDLPVNLGAVHNTFHVSNLRKCLADPETAILLQDIEVDRKLNFVEEPVAVTDCKIRKDRDARGKEKITGNYCYALFILLGFRVVTAVTDSTRTTDTAGPIVIGWSRHMTGSKSVLFDYREEKGSLVTFGGNGKGQTHGYDTLTNGVTTFERVAYVE</sequence>
<evidence type="ECO:0000259" key="1">
    <source>
        <dbReference type="PROSITE" id="PS50994"/>
    </source>
</evidence>
<dbReference type="InterPro" id="IPR001584">
    <property type="entry name" value="Integrase_cat-core"/>
</dbReference>
<dbReference type="PANTHER" id="PTHR45835:SF99">
    <property type="entry name" value="CHROMO DOMAIN-CONTAINING PROTEIN-RELATED"/>
    <property type="match status" value="1"/>
</dbReference>
<evidence type="ECO:0000313" key="3">
    <source>
        <dbReference type="Proteomes" id="UP001172457"/>
    </source>
</evidence>
<dbReference type="PANTHER" id="PTHR45835">
    <property type="entry name" value="YALI0A06105P"/>
    <property type="match status" value="1"/>
</dbReference>
<dbReference type="InterPro" id="IPR036397">
    <property type="entry name" value="RNaseH_sf"/>
</dbReference>
<dbReference type="PROSITE" id="PS50994">
    <property type="entry name" value="INTEGRASE"/>
    <property type="match status" value="1"/>
</dbReference>
<dbReference type="GO" id="GO:0015074">
    <property type="term" value="P:DNA integration"/>
    <property type="evidence" value="ECO:0007669"/>
    <property type="project" value="InterPro"/>
</dbReference>
<gene>
    <name evidence="2" type="ORF">OSB04_023885</name>
</gene>
<evidence type="ECO:0000313" key="2">
    <source>
        <dbReference type="EMBL" id="KAJ9544178.1"/>
    </source>
</evidence>
<dbReference type="AlphaFoldDB" id="A0AA38T4M2"/>
<name>A0AA38T4M2_9ASTR</name>
<keyword evidence="3" id="KW-1185">Reference proteome</keyword>
<reference evidence="2" key="1">
    <citation type="submission" date="2023-03" db="EMBL/GenBank/DDBJ databases">
        <title>Chromosome-scale reference genome and RAD-based genetic map of yellow starthistle (Centaurea solstitialis) reveal putative structural variation and QTLs associated with invader traits.</title>
        <authorList>
            <person name="Reatini B."/>
            <person name="Cang F.A."/>
            <person name="Jiang Q."/>
            <person name="Mckibben M.T.W."/>
            <person name="Barker M.S."/>
            <person name="Rieseberg L.H."/>
            <person name="Dlugosch K.M."/>
        </authorList>
    </citation>
    <scope>NUCLEOTIDE SEQUENCE</scope>
    <source>
        <strain evidence="2">CAN-66</strain>
        <tissue evidence="2">Leaf</tissue>
    </source>
</reference>
<dbReference type="Pfam" id="PF24626">
    <property type="entry name" value="SH3_Tf2-1"/>
    <property type="match status" value="1"/>
</dbReference>
<dbReference type="InterPro" id="IPR012337">
    <property type="entry name" value="RNaseH-like_sf"/>
</dbReference>
<proteinExistence type="predicted"/>
<organism evidence="2 3">
    <name type="scientific">Centaurea solstitialis</name>
    <name type="common">yellow star-thistle</name>
    <dbReference type="NCBI Taxonomy" id="347529"/>
    <lineage>
        <taxon>Eukaryota</taxon>
        <taxon>Viridiplantae</taxon>
        <taxon>Streptophyta</taxon>
        <taxon>Embryophyta</taxon>
        <taxon>Tracheophyta</taxon>
        <taxon>Spermatophyta</taxon>
        <taxon>Magnoliopsida</taxon>
        <taxon>eudicotyledons</taxon>
        <taxon>Gunneridae</taxon>
        <taxon>Pentapetalae</taxon>
        <taxon>asterids</taxon>
        <taxon>campanulids</taxon>
        <taxon>Asterales</taxon>
        <taxon>Asteraceae</taxon>
        <taxon>Carduoideae</taxon>
        <taxon>Cardueae</taxon>
        <taxon>Centaureinae</taxon>
        <taxon>Centaurea</taxon>
    </lineage>
</organism>
<dbReference type="Proteomes" id="UP001172457">
    <property type="component" value="Chromosome 6"/>
</dbReference>
<dbReference type="SUPFAM" id="SSF53098">
    <property type="entry name" value="Ribonuclease H-like"/>
    <property type="match status" value="1"/>
</dbReference>
<dbReference type="GO" id="GO:0003676">
    <property type="term" value="F:nucleic acid binding"/>
    <property type="evidence" value="ECO:0007669"/>
    <property type="project" value="InterPro"/>
</dbReference>
<dbReference type="Gene3D" id="3.30.420.10">
    <property type="entry name" value="Ribonuclease H-like superfamily/Ribonuclease H"/>
    <property type="match status" value="1"/>
</dbReference>
<comment type="caution">
    <text evidence="2">The sequence shown here is derived from an EMBL/GenBank/DDBJ whole genome shotgun (WGS) entry which is preliminary data.</text>
</comment>
<feature type="domain" description="Integrase catalytic" evidence="1">
    <location>
        <begin position="16"/>
        <end position="191"/>
    </location>
</feature>
<protein>
    <recommendedName>
        <fullName evidence="1">Integrase catalytic domain-containing protein</fullName>
    </recommendedName>
</protein>
<dbReference type="InterPro" id="IPR056924">
    <property type="entry name" value="SH3_Tf2-1"/>
</dbReference>
<dbReference type="EMBL" id="JARYMX010000006">
    <property type="protein sequence ID" value="KAJ9544178.1"/>
    <property type="molecule type" value="Genomic_DNA"/>
</dbReference>